<dbReference type="SUPFAM" id="SSF52467">
    <property type="entry name" value="DHS-like NAD/FAD-binding domain"/>
    <property type="match status" value="1"/>
</dbReference>
<dbReference type="PANTHER" id="PTHR11703:SF0">
    <property type="entry name" value="DEOXYHYPUSINE SYNTHASE"/>
    <property type="match status" value="1"/>
</dbReference>
<comment type="cofactor">
    <cofactor evidence="1">
        <name>NAD(+)</name>
        <dbReference type="ChEBI" id="CHEBI:57540"/>
    </cofactor>
</comment>
<name>A0ABR2N4R6_9ASPA</name>
<sequence length="212" mass="23729">MGDAAGEKQSESLDAIRSVVFKESETLDEARFSRISGYDFNRGVDFMSLMDSMIYTGFQASNLGDAIHVVNEMLDWRLSHDKPGDGCSAEELDPAFRESVRCKIFLGFTSNLVSSGVRDIVRFLVEHKMVDVVVSTAGGIEEDIIKCLAPTYKGDFSLPGAYLRSKGLNRIGNLLVPNDNYCRFENWINPILDQMLEEQLTKVLIALLYLKL</sequence>
<protein>
    <submittedName>
        <fullName evidence="4">Deoxyhypusine synthase</fullName>
    </submittedName>
</protein>
<dbReference type="InterPro" id="IPR029035">
    <property type="entry name" value="DHS-like_NAD/FAD-binding_dom"/>
</dbReference>
<gene>
    <name evidence="4" type="primary">DHS</name>
    <name evidence="4" type="ORF">KSP40_PGU008509</name>
</gene>
<dbReference type="Pfam" id="PF01916">
    <property type="entry name" value="DS"/>
    <property type="match status" value="1"/>
</dbReference>
<dbReference type="Gene3D" id="3.40.910.10">
    <property type="entry name" value="Deoxyhypusine synthase"/>
    <property type="match status" value="1"/>
</dbReference>
<evidence type="ECO:0000313" key="5">
    <source>
        <dbReference type="Proteomes" id="UP001412067"/>
    </source>
</evidence>
<evidence type="ECO:0000256" key="1">
    <source>
        <dbReference type="ARBA" id="ARBA00001911"/>
    </source>
</evidence>
<comment type="caution">
    <text evidence="4">The sequence shown here is derived from an EMBL/GenBank/DDBJ whole genome shotgun (WGS) entry which is preliminary data.</text>
</comment>
<evidence type="ECO:0000313" key="4">
    <source>
        <dbReference type="EMBL" id="KAK8971101.1"/>
    </source>
</evidence>
<keyword evidence="3" id="KW-0520">NAD</keyword>
<keyword evidence="5" id="KW-1185">Reference proteome</keyword>
<evidence type="ECO:0000256" key="3">
    <source>
        <dbReference type="ARBA" id="ARBA00023027"/>
    </source>
</evidence>
<evidence type="ECO:0000256" key="2">
    <source>
        <dbReference type="ARBA" id="ARBA00009892"/>
    </source>
</evidence>
<dbReference type="EMBL" id="JBBWWR010000001">
    <property type="protein sequence ID" value="KAK8971101.1"/>
    <property type="molecule type" value="Genomic_DNA"/>
</dbReference>
<dbReference type="InterPro" id="IPR002773">
    <property type="entry name" value="Deoxyhypusine_synthase"/>
</dbReference>
<reference evidence="4 5" key="1">
    <citation type="journal article" date="2022" name="Nat. Plants">
        <title>Genomes of leafy and leafless Platanthera orchids illuminate the evolution of mycoheterotrophy.</title>
        <authorList>
            <person name="Li M.H."/>
            <person name="Liu K.W."/>
            <person name="Li Z."/>
            <person name="Lu H.C."/>
            <person name="Ye Q.L."/>
            <person name="Zhang D."/>
            <person name="Wang J.Y."/>
            <person name="Li Y.F."/>
            <person name="Zhong Z.M."/>
            <person name="Liu X."/>
            <person name="Yu X."/>
            <person name="Liu D.K."/>
            <person name="Tu X.D."/>
            <person name="Liu B."/>
            <person name="Hao Y."/>
            <person name="Liao X.Y."/>
            <person name="Jiang Y.T."/>
            <person name="Sun W.H."/>
            <person name="Chen J."/>
            <person name="Chen Y.Q."/>
            <person name="Ai Y."/>
            <person name="Zhai J.W."/>
            <person name="Wu S.S."/>
            <person name="Zhou Z."/>
            <person name="Hsiao Y.Y."/>
            <person name="Wu W.L."/>
            <person name="Chen Y.Y."/>
            <person name="Lin Y.F."/>
            <person name="Hsu J.L."/>
            <person name="Li C.Y."/>
            <person name="Wang Z.W."/>
            <person name="Zhao X."/>
            <person name="Zhong W.Y."/>
            <person name="Ma X.K."/>
            <person name="Ma L."/>
            <person name="Huang J."/>
            <person name="Chen G.Z."/>
            <person name="Huang M.Z."/>
            <person name="Huang L."/>
            <person name="Peng D.H."/>
            <person name="Luo Y.B."/>
            <person name="Zou S.Q."/>
            <person name="Chen S.P."/>
            <person name="Lan S."/>
            <person name="Tsai W.C."/>
            <person name="Van de Peer Y."/>
            <person name="Liu Z.J."/>
        </authorList>
    </citation>
    <scope>NUCLEOTIDE SEQUENCE [LARGE SCALE GENOMIC DNA]</scope>
    <source>
        <strain evidence="4">Lor288</strain>
    </source>
</reference>
<organism evidence="4 5">
    <name type="scientific">Platanthera guangdongensis</name>
    <dbReference type="NCBI Taxonomy" id="2320717"/>
    <lineage>
        <taxon>Eukaryota</taxon>
        <taxon>Viridiplantae</taxon>
        <taxon>Streptophyta</taxon>
        <taxon>Embryophyta</taxon>
        <taxon>Tracheophyta</taxon>
        <taxon>Spermatophyta</taxon>
        <taxon>Magnoliopsida</taxon>
        <taxon>Liliopsida</taxon>
        <taxon>Asparagales</taxon>
        <taxon>Orchidaceae</taxon>
        <taxon>Orchidoideae</taxon>
        <taxon>Orchideae</taxon>
        <taxon>Orchidinae</taxon>
        <taxon>Platanthera</taxon>
    </lineage>
</organism>
<comment type="similarity">
    <text evidence="2">Belongs to the deoxyhypusine synthase family.</text>
</comment>
<dbReference type="PANTHER" id="PTHR11703">
    <property type="entry name" value="DEOXYHYPUSINE SYNTHASE"/>
    <property type="match status" value="1"/>
</dbReference>
<accession>A0ABR2N4R6</accession>
<dbReference type="InterPro" id="IPR036982">
    <property type="entry name" value="Deoxyhypusine_synthase_sf"/>
</dbReference>
<proteinExistence type="inferred from homology"/>
<dbReference type="Proteomes" id="UP001412067">
    <property type="component" value="Unassembled WGS sequence"/>
</dbReference>